<dbReference type="PANTHER" id="PTHR43798">
    <property type="entry name" value="MONOACYLGLYCEROL LIPASE"/>
    <property type="match status" value="1"/>
</dbReference>
<organism evidence="3 4">
    <name type="scientific">Streptococcus saliviloxodontae</name>
    <dbReference type="NCBI Taxonomy" id="1349416"/>
    <lineage>
        <taxon>Bacteria</taxon>
        <taxon>Bacillati</taxon>
        <taxon>Bacillota</taxon>
        <taxon>Bacilli</taxon>
        <taxon>Lactobacillales</taxon>
        <taxon>Streptococcaceae</taxon>
        <taxon>Streptococcus</taxon>
    </lineage>
</organism>
<feature type="domain" description="AB hydrolase-1" evidence="2">
    <location>
        <begin position="22"/>
        <end position="117"/>
    </location>
</feature>
<dbReference type="EMBL" id="JAFBEI010000001">
    <property type="protein sequence ID" value="MBM7635268.1"/>
    <property type="molecule type" value="Genomic_DNA"/>
</dbReference>
<evidence type="ECO:0000313" key="3">
    <source>
        <dbReference type="EMBL" id="MBM7635268.1"/>
    </source>
</evidence>
<dbReference type="PANTHER" id="PTHR43798:SF31">
    <property type="entry name" value="AB HYDROLASE SUPERFAMILY PROTEIN YCLE"/>
    <property type="match status" value="1"/>
</dbReference>
<evidence type="ECO:0000256" key="1">
    <source>
        <dbReference type="ARBA" id="ARBA00022801"/>
    </source>
</evidence>
<sequence>MKQFFIDDKKYVSYDIIGKGFPILFLHGNGLSHNYFKKQRDLADQFQLILLDTRGHGQSSKTTELNFEMMADDVERLLAFLKVSSCLVVGHSDGANLAMVYSRKYPQRIAGLLLNGGNLSLSGLWFPIRLAVRIEQIFFSGLATLSRQFYQRLAVAKLLSEDVLVSPRDFVDTNYPVIVLVGKWDLIKPSHNQAIAKLYPKGELVILPRAGHNPAHSQTNHFNQWILALYQKSKEC</sequence>
<gene>
    <name evidence="3" type="ORF">JOC31_000059</name>
</gene>
<dbReference type="Pfam" id="PF00561">
    <property type="entry name" value="Abhydrolase_1"/>
    <property type="match status" value="1"/>
</dbReference>
<dbReference type="InterPro" id="IPR000073">
    <property type="entry name" value="AB_hydrolase_1"/>
</dbReference>
<dbReference type="RefSeq" id="WP_205016221.1">
    <property type="nucleotide sequence ID" value="NZ_JAFBEI010000001.1"/>
</dbReference>
<reference evidence="3 4" key="1">
    <citation type="submission" date="2021-01" db="EMBL/GenBank/DDBJ databases">
        <title>Genomic Encyclopedia of Type Strains, Phase IV (KMG-IV): sequencing the most valuable type-strain genomes for metagenomic binning, comparative biology and taxonomic classification.</title>
        <authorList>
            <person name="Goeker M."/>
        </authorList>
    </citation>
    <scope>NUCLEOTIDE SEQUENCE [LARGE SCALE GENOMIC DNA]</scope>
    <source>
        <strain evidence="3 4">DSM 27513</strain>
    </source>
</reference>
<dbReference type="SUPFAM" id="SSF53474">
    <property type="entry name" value="alpha/beta-Hydrolases"/>
    <property type="match status" value="1"/>
</dbReference>
<dbReference type="Proteomes" id="UP000809081">
    <property type="component" value="Unassembled WGS sequence"/>
</dbReference>
<evidence type="ECO:0000259" key="2">
    <source>
        <dbReference type="Pfam" id="PF00561"/>
    </source>
</evidence>
<dbReference type="PRINTS" id="PR00111">
    <property type="entry name" value="ABHYDROLASE"/>
</dbReference>
<evidence type="ECO:0000313" key="4">
    <source>
        <dbReference type="Proteomes" id="UP000809081"/>
    </source>
</evidence>
<name>A0ABS2PIL5_9STRE</name>
<keyword evidence="1" id="KW-0378">Hydrolase</keyword>
<comment type="caution">
    <text evidence="3">The sequence shown here is derived from an EMBL/GenBank/DDBJ whole genome shotgun (WGS) entry which is preliminary data.</text>
</comment>
<dbReference type="Gene3D" id="3.40.50.1820">
    <property type="entry name" value="alpha/beta hydrolase"/>
    <property type="match status" value="1"/>
</dbReference>
<dbReference type="InterPro" id="IPR029058">
    <property type="entry name" value="AB_hydrolase_fold"/>
</dbReference>
<proteinExistence type="predicted"/>
<protein>
    <submittedName>
        <fullName evidence="3">Pimeloyl-ACP methyl ester carboxylesterase</fullName>
    </submittedName>
</protein>
<dbReference type="InterPro" id="IPR050266">
    <property type="entry name" value="AB_hydrolase_sf"/>
</dbReference>
<keyword evidence="4" id="KW-1185">Reference proteome</keyword>
<accession>A0ABS2PIL5</accession>